<organism evidence="1 2">
    <name type="scientific">Pectinatus cerevisiiphilus</name>
    <dbReference type="NCBI Taxonomy" id="86956"/>
    <lineage>
        <taxon>Bacteria</taxon>
        <taxon>Bacillati</taxon>
        <taxon>Bacillota</taxon>
        <taxon>Negativicutes</taxon>
        <taxon>Selenomonadales</taxon>
        <taxon>Selenomonadaceae</taxon>
        <taxon>Pectinatus</taxon>
    </lineage>
</organism>
<dbReference type="Proteomes" id="UP000295188">
    <property type="component" value="Unassembled WGS sequence"/>
</dbReference>
<comment type="caution">
    <text evidence="1">The sequence shown here is derived from an EMBL/GenBank/DDBJ whole genome shotgun (WGS) entry which is preliminary data.</text>
</comment>
<name>A0A4R3KF66_9FIRM</name>
<accession>A0A4R3KF66</accession>
<keyword evidence="2" id="KW-1185">Reference proteome</keyword>
<protein>
    <submittedName>
        <fullName evidence="1">Uncharacterized protein</fullName>
    </submittedName>
</protein>
<dbReference type="RefSeq" id="WP_132546893.1">
    <property type="nucleotide sequence ID" value="NZ_SMAA01000001.1"/>
</dbReference>
<dbReference type="OrthoDB" id="9787563at2"/>
<dbReference type="EMBL" id="SMAA01000001">
    <property type="protein sequence ID" value="TCS81908.1"/>
    <property type="molecule type" value="Genomic_DNA"/>
</dbReference>
<reference evidence="1 2" key="1">
    <citation type="submission" date="2019-03" db="EMBL/GenBank/DDBJ databases">
        <title>Genomic Encyclopedia of Type Strains, Phase IV (KMG-IV): sequencing the most valuable type-strain genomes for metagenomic binning, comparative biology and taxonomic classification.</title>
        <authorList>
            <person name="Goeker M."/>
        </authorList>
    </citation>
    <scope>NUCLEOTIDE SEQUENCE [LARGE SCALE GENOMIC DNA]</scope>
    <source>
        <strain evidence="1 2">DSM 20467</strain>
    </source>
</reference>
<gene>
    <name evidence="1" type="ORF">EDC37_10179</name>
</gene>
<dbReference type="Pfam" id="PF19991">
    <property type="entry name" value="HMA_2"/>
    <property type="match status" value="1"/>
</dbReference>
<sequence>MSYAAGMALGLSIGQKVFELFNDGVAKSKSKVCDVVVCMHLVHSLPGRRRYVIAGLKNNIGLAAILENYLSQLIYVKKISANPITGSLLLEYNCEEETVDDLVKYLSDRVFGTVDCISRMGNKELAGLGSQLYDFFVYWNNYLKEKTTNAIDFRSLTAFMFIVAGLRKLVMRRQTPAAPQLLWWAFSLLRR</sequence>
<proteinExistence type="predicted"/>
<dbReference type="AlphaFoldDB" id="A0A4R3KF66"/>
<evidence type="ECO:0000313" key="2">
    <source>
        <dbReference type="Proteomes" id="UP000295188"/>
    </source>
</evidence>
<evidence type="ECO:0000313" key="1">
    <source>
        <dbReference type="EMBL" id="TCS81908.1"/>
    </source>
</evidence>